<name>A0AAV0AZ84_PHAPC</name>
<sequence length="59" mass="7107">MRMRVMEEDKRTEEQRIQDKEDRGLQEEEKEAGQRSKTEKQRIEDIGVKESPIKARSFI</sequence>
<dbReference type="EMBL" id="CALTRL010001929">
    <property type="protein sequence ID" value="CAH7674169.1"/>
    <property type="molecule type" value="Genomic_DNA"/>
</dbReference>
<keyword evidence="3" id="KW-1185">Reference proteome</keyword>
<dbReference type="AlphaFoldDB" id="A0AAV0AZ84"/>
<accession>A0AAV0AZ84</accession>
<dbReference type="Proteomes" id="UP001153365">
    <property type="component" value="Unassembled WGS sequence"/>
</dbReference>
<evidence type="ECO:0000313" key="3">
    <source>
        <dbReference type="Proteomes" id="UP001153365"/>
    </source>
</evidence>
<proteinExistence type="predicted"/>
<feature type="compositionally biased region" description="Basic and acidic residues" evidence="1">
    <location>
        <begin position="1"/>
        <end position="53"/>
    </location>
</feature>
<evidence type="ECO:0000313" key="2">
    <source>
        <dbReference type="EMBL" id="CAH7674169.1"/>
    </source>
</evidence>
<comment type="caution">
    <text evidence="2">The sequence shown here is derived from an EMBL/GenBank/DDBJ whole genome shotgun (WGS) entry which is preliminary data.</text>
</comment>
<reference evidence="2" key="1">
    <citation type="submission" date="2022-06" db="EMBL/GenBank/DDBJ databases">
        <authorList>
            <consortium name="SYNGENTA / RWTH Aachen University"/>
        </authorList>
    </citation>
    <scope>NUCLEOTIDE SEQUENCE</scope>
</reference>
<evidence type="ECO:0000256" key="1">
    <source>
        <dbReference type="SAM" id="MobiDB-lite"/>
    </source>
</evidence>
<feature type="region of interest" description="Disordered" evidence="1">
    <location>
        <begin position="1"/>
        <end position="59"/>
    </location>
</feature>
<organism evidence="2 3">
    <name type="scientific">Phakopsora pachyrhizi</name>
    <name type="common">Asian soybean rust disease fungus</name>
    <dbReference type="NCBI Taxonomy" id="170000"/>
    <lineage>
        <taxon>Eukaryota</taxon>
        <taxon>Fungi</taxon>
        <taxon>Dikarya</taxon>
        <taxon>Basidiomycota</taxon>
        <taxon>Pucciniomycotina</taxon>
        <taxon>Pucciniomycetes</taxon>
        <taxon>Pucciniales</taxon>
        <taxon>Phakopsoraceae</taxon>
        <taxon>Phakopsora</taxon>
    </lineage>
</organism>
<protein>
    <submittedName>
        <fullName evidence="2">Uncharacterized protein</fullName>
    </submittedName>
</protein>
<gene>
    <name evidence="2" type="ORF">PPACK8108_LOCUS9080</name>
</gene>